<organism evidence="1 2">
    <name type="scientific">Solirubrobacter pauli</name>
    <dbReference type="NCBI Taxonomy" id="166793"/>
    <lineage>
        <taxon>Bacteria</taxon>
        <taxon>Bacillati</taxon>
        <taxon>Actinomycetota</taxon>
        <taxon>Thermoleophilia</taxon>
        <taxon>Solirubrobacterales</taxon>
        <taxon>Solirubrobacteraceae</taxon>
        <taxon>Solirubrobacter</taxon>
    </lineage>
</organism>
<dbReference type="InterPro" id="IPR023393">
    <property type="entry name" value="START-like_dom_sf"/>
</dbReference>
<reference evidence="1 2" key="1">
    <citation type="submission" date="2018-10" db="EMBL/GenBank/DDBJ databases">
        <title>Genomic Encyclopedia of Archaeal and Bacterial Type Strains, Phase II (KMG-II): from individual species to whole genera.</title>
        <authorList>
            <person name="Goeker M."/>
        </authorList>
    </citation>
    <scope>NUCLEOTIDE SEQUENCE [LARGE SCALE GENOMIC DNA]</scope>
    <source>
        <strain evidence="1 2">DSM 14954</strain>
    </source>
</reference>
<dbReference type="Gene3D" id="3.30.530.20">
    <property type="match status" value="1"/>
</dbReference>
<gene>
    <name evidence="1" type="ORF">C8N24_5809</name>
</gene>
<dbReference type="Pfam" id="PF10604">
    <property type="entry name" value="Polyketide_cyc2"/>
    <property type="match status" value="1"/>
</dbReference>
<evidence type="ECO:0000313" key="2">
    <source>
        <dbReference type="Proteomes" id="UP000278962"/>
    </source>
</evidence>
<dbReference type="EMBL" id="RBIL01000002">
    <property type="protein sequence ID" value="RKQ87780.1"/>
    <property type="molecule type" value="Genomic_DNA"/>
</dbReference>
<dbReference type="SUPFAM" id="SSF55961">
    <property type="entry name" value="Bet v1-like"/>
    <property type="match status" value="1"/>
</dbReference>
<keyword evidence="2" id="KW-1185">Reference proteome</keyword>
<dbReference type="InterPro" id="IPR019587">
    <property type="entry name" value="Polyketide_cyclase/dehydratase"/>
</dbReference>
<protein>
    <submittedName>
        <fullName evidence="1">Polyketide cyclase/dehydrase/lipid transport protein</fullName>
    </submittedName>
</protein>
<comment type="caution">
    <text evidence="1">The sequence shown here is derived from an EMBL/GenBank/DDBJ whole genome shotgun (WGS) entry which is preliminary data.</text>
</comment>
<dbReference type="RefSeq" id="WP_170179491.1">
    <property type="nucleotide sequence ID" value="NZ_RBIL01000002.1"/>
</dbReference>
<dbReference type="AlphaFoldDB" id="A0A660L887"/>
<sequence>MPSFSHSIDVSKPPSEVFPWLLEEDKVPQWTSDLERYDVDGPLGTGTTVTQKLTLAGGLALAMEIVQYDPPRGAATAFETNGVKVESAYVLDGGDAGTRLTQTMEAKASGFTAKMLIPIVQGRLETKLKADLERLKTLLEG</sequence>
<evidence type="ECO:0000313" key="1">
    <source>
        <dbReference type="EMBL" id="RKQ87780.1"/>
    </source>
</evidence>
<name>A0A660L887_9ACTN</name>
<accession>A0A660L887</accession>
<proteinExistence type="predicted"/>
<dbReference type="Proteomes" id="UP000278962">
    <property type="component" value="Unassembled WGS sequence"/>
</dbReference>